<name>A0AA36MRX6_9DINO</name>
<dbReference type="EMBL" id="CAUJNA010000835">
    <property type="protein sequence ID" value="CAJ1381752.1"/>
    <property type="molecule type" value="Genomic_DNA"/>
</dbReference>
<feature type="region of interest" description="Disordered" evidence="1">
    <location>
        <begin position="508"/>
        <end position="606"/>
    </location>
</feature>
<gene>
    <name evidence="2" type="ORF">EVOR1521_LOCUS9336</name>
</gene>
<sequence length="693" mass="73079">MTDVPDPSGPGEASCVSQEVFRLAAGAKAPVRAISYEAEDAQVLDVYSLLGGRSRLVDPVLQGHSRLVCCYGRSEMGLQLLGDLFRAAASDMMSGAARQTSERLVRLGVSLLECRQQEDSATPSWTDEVAGRPIDPSTLDDNALVCTSQPLLQCFESVEECIRGKTGDAGESRHFAIELSAAHANEMGALAIVFLASPANVEAEATELLVQHAKSLRHIAGVVHRPRTGFGVKPASVASCSQDETMLLLLSPKANQSLASHVAAECLKMKDGAASPVSEMNQPKLSNLPLTVHKLYQPSGVIAWGCPDAQSPSPTCRNFCKASIPSPSPVAPATPRTTEGTILQRIAEAEGFDVDAWRREAQQNGRPFADQVSDLAQVVIQLQDLLRVVVGQVKLPSPAVASWTQSRRSADATINEAISPRVAVSSPFATPCHVHSMASTGNLVACSPRNPVASDLKQRAEASGSPLTRSCSANYPVGSLLSKGSIMSVLGEVQSPKAVMRDLSPSELRFLHGSPQPPPPPPGVQQHRSLVPRRTSPLQPAMMSVPSPGPAASPAQSHGISVSQDGHVLQSPRTAQCRERGAEGQRSPMPFPPQHKAVPHSARAAGGMGQGGPGIVIVPGQTLRATTRGTESVSNLRWEPSPVRVRFVAGAAQQVQLPATFAPHGGGQALPQQVAFRVGELRACPSMSPPKIA</sequence>
<dbReference type="AlphaFoldDB" id="A0AA36MRX6"/>
<evidence type="ECO:0000313" key="3">
    <source>
        <dbReference type="Proteomes" id="UP001178507"/>
    </source>
</evidence>
<dbReference type="Proteomes" id="UP001178507">
    <property type="component" value="Unassembled WGS sequence"/>
</dbReference>
<comment type="caution">
    <text evidence="2">The sequence shown here is derived from an EMBL/GenBank/DDBJ whole genome shotgun (WGS) entry which is preliminary data.</text>
</comment>
<protein>
    <submittedName>
        <fullName evidence="2">Uncharacterized protein</fullName>
    </submittedName>
</protein>
<reference evidence="2" key="1">
    <citation type="submission" date="2023-08" db="EMBL/GenBank/DDBJ databases">
        <authorList>
            <person name="Chen Y."/>
            <person name="Shah S."/>
            <person name="Dougan E. K."/>
            <person name="Thang M."/>
            <person name="Chan C."/>
        </authorList>
    </citation>
    <scope>NUCLEOTIDE SEQUENCE</scope>
</reference>
<feature type="compositionally biased region" description="Low complexity" evidence="1">
    <location>
        <begin position="540"/>
        <end position="557"/>
    </location>
</feature>
<proteinExistence type="predicted"/>
<accession>A0AA36MRX6</accession>
<keyword evidence="3" id="KW-1185">Reference proteome</keyword>
<organism evidence="2 3">
    <name type="scientific">Effrenium voratum</name>
    <dbReference type="NCBI Taxonomy" id="2562239"/>
    <lineage>
        <taxon>Eukaryota</taxon>
        <taxon>Sar</taxon>
        <taxon>Alveolata</taxon>
        <taxon>Dinophyceae</taxon>
        <taxon>Suessiales</taxon>
        <taxon>Symbiodiniaceae</taxon>
        <taxon>Effrenium</taxon>
    </lineage>
</organism>
<evidence type="ECO:0000256" key="1">
    <source>
        <dbReference type="SAM" id="MobiDB-lite"/>
    </source>
</evidence>
<evidence type="ECO:0000313" key="2">
    <source>
        <dbReference type="EMBL" id="CAJ1381752.1"/>
    </source>
</evidence>